<comment type="pathway">
    <text evidence="4">Metabolic intermediate biosynthesis; chorismate biosynthesis; chorismate from D-erythrose 4-phosphate and phosphoenolpyruvate: step 3/7.</text>
</comment>
<protein>
    <recommendedName>
        <fullName evidence="4">3-dehydroquinate dehydratase</fullName>
        <shortName evidence="4">3-dehydroquinase</shortName>
        <ecNumber evidence="4">4.2.1.10</ecNumber>
    </recommendedName>
    <alternativeName>
        <fullName evidence="4">Type I DHQase</fullName>
    </alternativeName>
    <alternativeName>
        <fullName evidence="4">Type I dehydroquinase</fullName>
        <shortName evidence="4">DHQ1</shortName>
    </alternativeName>
</protein>
<dbReference type="InterPro" id="IPR018508">
    <property type="entry name" value="3-dehydroquinate_DH_AS"/>
</dbReference>
<feature type="binding site" evidence="4">
    <location>
        <position position="234"/>
    </location>
    <ligand>
        <name>3-dehydroquinate</name>
        <dbReference type="ChEBI" id="CHEBI:32364"/>
    </ligand>
</feature>
<feature type="binding site" evidence="4">
    <location>
        <begin position="48"/>
        <end position="50"/>
    </location>
    <ligand>
        <name>3-dehydroquinate</name>
        <dbReference type="ChEBI" id="CHEBI:32364"/>
    </ligand>
</feature>
<dbReference type="PANTHER" id="PTHR43699">
    <property type="entry name" value="3-DEHYDROQUINATE DEHYDRATASE"/>
    <property type="match status" value="1"/>
</dbReference>
<evidence type="ECO:0000256" key="2">
    <source>
        <dbReference type="ARBA" id="ARBA00023239"/>
    </source>
</evidence>
<comment type="similarity">
    <text evidence="4">Belongs to the type-I 3-dehydroquinase family.</text>
</comment>
<dbReference type="Gene3D" id="3.20.20.70">
    <property type="entry name" value="Aldolase class I"/>
    <property type="match status" value="1"/>
</dbReference>
<dbReference type="PANTHER" id="PTHR43699:SF1">
    <property type="entry name" value="3-DEHYDROQUINATE DEHYDRATASE"/>
    <property type="match status" value="1"/>
</dbReference>
<dbReference type="CDD" id="cd00502">
    <property type="entry name" value="DHQase_I"/>
    <property type="match status" value="1"/>
</dbReference>
<comment type="caution">
    <text evidence="4">Lacks conserved residue(s) required for the propagation of feature annotation.</text>
</comment>
<proteinExistence type="inferred from homology"/>
<evidence type="ECO:0000256" key="1">
    <source>
        <dbReference type="ARBA" id="ARBA00001864"/>
    </source>
</evidence>
<keyword evidence="6" id="KW-1185">Reference proteome</keyword>
<dbReference type="HAMAP" id="MF_00214">
    <property type="entry name" value="AroD"/>
    <property type="match status" value="1"/>
</dbReference>
<evidence type="ECO:0000313" key="6">
    <source>
        <dbReference type="Proteomes" id="UP000746471"/>
    </source>
</evidence>
<organism evidence="5 6">
    <name type="scientific">Fusibacter paucivorans</name>
    <dbReference type="NCBI Taxonomy" id="76009"/>
    <lineage>
        <taxon>Bacteria</taxon>
        <taxon>Bacillati</taxon>
        <taxon>Bacillota</taxon>
        <taxon>Clostridia</taxon>
        <taxon>Eubacteriales</taxon>
        <taxon>Eubacteriales Family XII. Incertae Sedis</taxon>
        <taxon>Fusibacter</taxon>
    </lineage>
</organism>
<dbReference type="SUPFAM" id="SSF51569">
    <property type="entry name" value="Aldolase"/>
    <property type="match status" value="1"/>
</dbReference>
<dbReference type="Proteomes" id="UP000746471">
    <property type="component" value="Unassembled WGS sequence"/>
</dbReference>
<dbReference type="InterPro" id="IPR050146">
    <property type="entry name" value="Type-I_3-dehydroquinase"/>
</dbReference>
<keyword evidence="3 4" id="KW-0704">Schiff base</keyword>
<dbReference type="EC" id="4.2.1.10" evidence="4"/>
<reference evidence="5 6" key="1">
    <citation type="submission" date="2021-05" db="EMBL/GenBank/DDBJ databases">
        <title>Fusibacter ferrireducens sp. nov., an anaerobic, sulfur- and Fe-reducing bacterium isolated from the mangrove sediment.</title>
        <authorList>
            <person name="Qiu D."/>
        </authorList>
    </citation>
    <scope>NUCLEOTIDE SEQUENCE [LARGE SCALE GENOMIC DNA]</scope>
    <source>
        <strain evidence="5 6">DSM 12116</strain>
    </source>
</reference>
<dbReference type="Pfam" id="PF01487">
    <property type="entry name" value="DHquinase_I"/>
    <property type="match status" value="1"/>
</dbReference>
<dbReference type="InterPro" id="IPR001381">
    <property type="entry name" value="DHquinase_I"/>
</dbReference>
<dbReference type="PROSITE" id="PS01028">
    <property type="entry name" value="DEHYDROQUINASE_I"/>
    <property type="match status" value="1"/>
</dbReference>
<feature type="active site" description="Proton donor/acceptor" evidence="4">
    <location>
        <position position="145"/>
    </location>
</feature>
<dbReference type="GO" id="GO:0003855">
    <property type="term" value="F:3-dehydroquinate dehydratase activity"/>
    <property type="evidence" value="ECO:0007669"/>
    <property type="project" value="UniProtKB-EC"/>
</dbReference>
<accession>A0ABS5PU38</accession>
<dbReference type="NCBIfam" id="TIGR01093">
    <property type="entry name" value="aroD"/>
    <property type="match status" value="1"/>
</dbReference>
<evidence type="ECO:0000256" key="4">
    <source>
        <dbReference type="HAMAP-Rule" id="MF_00214"/>
    </source>
</evidence>
<evidence type="ECO:0000256" key="3">
    <source>
        <dbReference type="ARBA" id="ARBA00023270"/>
    </source>
</evidence>
<dbReference type="InterPro" id="IPR013785">
    <property type="entry name" value="Aldolase_TIM"/>
</dbReference>
<keyword evidence="4" id="KW-0057">Aromatic amino acid biosynthesis</keyword>
<feature type="active site" description="Schiff-base intermediate with substrate" evidence="4">
    <location>
        <position position="172"/>
    </location>
</feature>
<keyword evidence="4" id="KW-0028">Amino-acid biosynthesis</keyword>
<comment type="catalytic activity">
    <reaction evidence="1 4">
        <text>3-dehydroquinate = 3-dehydroshikimate + H2O</text>
        <dbReference type="Rhea" id="RHEA:21096"/>
        <dbReference type="ChEBI" id="CHEBI:15377"/>
        <dbReference type="ChEBI" id="CHEBI:16630"/>
        <dbReference type="ChEBI" id="CHEBI:32364"/>
        <dbReference type="EC" id="4.2.1.10"/>
    </reaction>
</comment>
<comment type="subunit">
    <text evidence="4">Homodimer.</text>
</comment>
<keyword evidence="2 4" id="KW-0456">Lyase</keyword>
<feature type="binding site" evidence="4">
    <location>
        <position position="215"/>
    </location>
    <ligand>
        <name>3-dehydroquinate</name>
        <dbReference type="ChEBI" id="CHEBI:32364"/>
    </ligand>
</feature>
<comment type="caution">
    <text evidence="5">The sequence shown here is derived from an EMBL/GenBank/DDBJ whole genome shotgun (WGS) entry which is preliminary data.</text>
</comment>
<comment type="function">
    <text evidence="4">Involved in the third step of the chorismate pathway, which leads to the biosynthesis of aromatic amino acids. Catalyzes the cis-dehydration of 3-dehydroquinate (DHQ) and introduces the first double bond of the aromatic ring to yield 3-dehydroshikimate.</text>
</comment>
<dbReference type="RefSeq" id="WP_213238546.1">
    <property type="nucleotide sequence ID" value="NZ_JAHBCL010000053.1"/>
</dbReference>
<dbReference type="EMBL" id="JAHBCL010000053">
    <property type="protein sequence ID" value="MBS7528690.1"/>
    <property type="molecule type" value="Genomic_DNA"/>
</dbReference>
<sequence>MEKKSYHVRNVIIGVGKPKIIVPIVGKTKAQIIDKANEFDYDMIDLVEWRADFYEDVYQVDAVLDTLIELRMVLKDTPLIFTFRTDREGGEKAIEMPAYVALNTAVAKSAMADIIDVEIFSGDDIVKQSIDNIHEAGCLVIASNHDFHKTPSEEELIKRMLKMQSMNADIPKIAMMPQSKADVLTLLSATSRMYEEFADRPIITMSMSSKGVISRLTGEVFGSAMTFGAVGQVSAPGQIPVESLSEVLDILTKAI</sequence>
<gene>
    <name evidence="4" type="primary">aroD</name>
    <name evidence="5" type="ORF">KHM83_18635</name>
</gene>
<name>A0ABS5PU38_9FIRM</name>
<evidence type="ECO:0000313" key="5">
    <source>
        <dbReference type="EMBL" id="MBS7528690.1"/>
    </source>
</evidence>
<feature type="binding site" evidence="4">
    <location>
        <position position="84"/>
    </location>
    <ligand>
        <name>3-dehydroquinate</name>
        <dbReference type="ChEBI" id="CHEBI:32364"/>
    </ligand>
</feature>
<feature type="binding site" evidence="4">
    <location>
        <position position="238"/>
    </location>
    <ligand>
        <name>3-dehydroquinate</name>
        <dbReference type="ChEBI" id="CHEBI:32364"/>
    </ligand>
</feature>